<gene>
    <name evidence="3" type="ORF">WR25_18609</name>
</gene>
<organism evidence="3 4">
    <name type="scientific">Diploscapter pachys</name>
    <dbReference type="NCBI Taxonomy" id="2018661"/>
    <lineage>
        <taxon>Eukaryota</taxon>
        <taxon>Metazoa</taxon>
        <taxon>Ecdysozoa</taxon>
        <taxon>Nematoda</taxon>
        <taxon>Chromadorea</taxon>
        <taxon>Rhabditida</taxon>
        <taxon>Rhabditina</taxon>
        <taxon>Rhabditomorpha</taxon>
        <taxon>Rhabditoidea</taxon>
        <taxon>Rhabditidae</taxon>
        <taxon>Diploscapter</taxon>
    </lineage>
</organism>
<dbReference type="OrthoDB" id="5824711at2759"/>
<dbReference type="Proteomes" id="UP000218231">
    <property type="component" value="Unassembled WGS sequence"/>
</dbReference>
<proteinExistence type="predicted"/>
<protein>
    <submittedName>
        <fullName evidence="3">Uncharacterized protein</fullName>
    </submittedName>
</protein>
<feature type="region of interest" description="Disordered" evidence="1">
    <location>
        <begin position="229"/>
        <end position="249"/>
    </location>
</feature>
<keyword evidence="2" id="KW-0472">Membrane</keyword>
<dbReference type="EMBL" id="LIAE01006566">
    <property type="protein sequence ID" value="PAV87470.1"/>
    <property type="molecule type" value="Genomic_DNA"/>
</dbReference>
<keyword evidence="2" id="KW-0812">Transmembrane</keyword>
<evidence type="ECO:0000313" key="3">
    <source>
        <dbReference type="EMBL" id="PAV87470.1"/>
    </source>
</evidence>
<keyword evidence="2" id="KW-1133">Transmembrane helix</keyword>
<sequence>MFHLLICCFGGQPFVDFDKRGDSLNSKYRSLQPIDPTDWTAEETPLDLVNLTLISPGKLVLPSIDHSLCSLFNLTFTTVTEEAIFEHYKARIECRCLVSHDCSPACDCLPSTTSAISTIGPVLPSPEALYSFSGKSAVTITPPPPMLFIAAAVLLALFVLIFVMTKGCFCDCFGPFKWPGREDSYDKPMDPEDIRKCLERVRASERQQEASGSGAPLVPSLSHNCPMTYPSAPPQIEHRSHSPPPPYSEVMEERNQTVMGRQITQI</sequence>
<evidence type="ECO:0000313" key="4">
    <source>
        <dbReference type="Proteomes" id="UP000218231"/>
    </source>
</evidence>
<feature type="transmembrane region" description="Helical" evidence="2">
    <location>
        <begin position="145"/>
        <end position="164"/>
    </location>
</feature>
<dbReference type="STRING" id="2018661.A0A2A2LMU6"/>
<name>A0A2A2LMU6_9BILA</name>
<accession>A0A2A2LMU6</accession>
<keyword evidence="4" id="KW-1185">Reference proteome</keyword>
<evidence type="ECO:0000256" key="2">
    <source>
        <dbReference type="SAM" id="Phobius"/>
    </source>
</evidence>
<comment type="caution">
    <text evidence="3">The sequence shown here is derived from an EMBL/GenBank/DDBJ whole genome shotgun (WGS) entry which is preliminary data.</text>
</comment>
<evidence type="ECO:0000256" key="1">
    <source>
        <dbReference type="SAM" id="MobiDB-lite"/>
    </source>
</evidence>
<reference evidence="3 4" key="1">
    <citation type="journal article" date="2017" name="Curr. Biol.">
        <title>Genome architecture and evolution of a unichromosomal asexual nematode.</title>
        <authorList>
            <person name="Fradin H."/>
            <person name="Zegar C."/>
            <person name="Gutwein M."/>
            <person name="Lucas J."/>
            <person name="Kovtun M."/>
            <person name="Corcoran D."/>
            <person name="Baugh L.R."/>
            <person name="Kiontke K."/>
            <person name="Gunsalus K."/>
            <person name="Fitch D.H."/>
            <person name="Piano F."/>
        </authorList>
    </citation>
    <scope>NUCLEOTIDE SEQUENCE [LARGE SCALE GENOMIC DNA]</scope>
    <source>
        <strain evidence="3">PF1309</strain>
    </source>
</reference>
<dbReference type="AlphaFoldDB" id="A0A2A2LMU6"/>